<evidence type="ECO:0000259" key="5">
    <source>
        <dbReference type="Pfam" id="PF01979"/>
    </source>
</evidence>
<accession>A0A2S3UNP3</accession>
<dbReference type="GO" id="GO:0005829">
    <property type="term" value="C:cytosol"/>
    <property type="evidence" value="ECO:0007669"/>
    <property type="project" value="TreeGrafter"/>
</dbReference>
<feature type="domain" description="Formimidoylglutamate deiminase N-terminal" evidence="6">
    <location>
        <begin position="13"/>
        <end position="45"/>
    </location>
</feature>
<dbReference type="InterPro" id="IPR011059">
    <property type="entry name" value="Metal-dep_hydrolase_composite"/>
</dbReference>
<reference evidence="7 8" key="1">
    <citation type="submission" date="2018-01" db="EMBL/GenBank/DDBJ databases">
        <title>Genomic Encyclopedia of Archaeal and Bacterial Type Strains, Phase II (KMG-II): from individual species to whole genera.</title>
        <authorList>
            <person name="Goeker M."/>
        </authorList>
    </citation>
    <scope>NUCLEOTIDE SEQUENCE [LARGE SCALE GENOMIC DNA]</scope>
    <source>
        <strain evidence="7 8">DSM 17023</strain>
    </source>
</reference>
<dbReference type="SUPFAM" id="SSF51556">
    <property type="entry name" value="Metallo-dependent hydrolases"/>
    <property type="match status" value="1"/>
</dbReference>
<name>A0A2S3UNP3_9HYPH</name>
<comment type="caution">
    <text evidence="7">The sequence shown here is derived from an EMBL/GenBank/DDBJ whole genome shotgun (WGS) entry which is preliminary data.</text>
</comment>
<dbReference type="Pfam" id="PF22429">
    <property type="entry name" value="HutF_N"/>
    <property type="match status" value="1"/>
</dbReference>
<keyword evidence="3" id="KW-0378">Hydrolase</keyword>
<organism evidence="7 8">
    <name type="scientific">Roseibium marinum</name>
    <dbReference type="NCBI Taxonomy" id="281252"/>
    <lineage>
        <taxon>Bacteria</taxon>
        <taxon>Pseudomonadati</taxon>
        <taxon>Pseudomonadota</taxon>
        <taxon>Alphaproteobacteria</taxon>
        <taxon>Hyphomicrobiales</taxon>
        <taxon>Stappiaceae</taxon>
        <taxon>Roseibium</taxon>
    </lineage>
</organism>
<keyword evidence="4" id="KW-0862">Zinc</keyword>
<dbReference type="Gene3D" id="2.30.40.10">
    <property type="entry name" value="Urease, subunit C, domain 1"/>
    <property type="match status" value="1"/>
</dbReference>
<evidence type="ECO:0000256" key="3">
    <source>
        <dbReference type="ARBA" id="ARBA00022801"/>
    </source>
</evidence>
<protein>
    <submittedName>
        <fullName evidence="7">Formimidoylglutamate deiminase</fullName>
    </submittedName>
</protein>
<evidence type="ECO:0000313" key="8">
    <source>
        <dbReference type="Proteomes" id="UP000236959"/>
    </source>
</evidence>
<dbReference type="Proteomes" id="UP000236959">
    <property type="component" value="Unassembled WGS sequence"/>
</dbReference>
<dbReference type="NCBIfam" id="TIGR02022">
    <property type="entry name" value="hutF"/>
    <property type="match status" value="1"/>
</dbReference>
<evidence type="ECO:0000256" key="4">
    <source>
        <dbReference type="ARBA" id="ARBA00022833"/>
    </source>
</evidence>
<dbReference type="PANTHER" id="PTHR11271">
    <property type="entry name" value="GUANINE DEAMINASE"/>
    <property type="match status" value="1"/>
</dbReference>
<feature type="domain" description="Amidohydrolase-related" evidence="5">
    <location>
        <begin position="58"/>
        <end position="437"/>
    </location>
</feature>
<evidence type="ECO:0000256" key="1">
    <source>
        <dbReference type="ARBA" id="ARBA00001947"/>
    </source>
</evidence>
<keyword evidence="2" id="KW-0479">Metal-binding</keyword>
<dbReference type="PANTHER" id="PTHR11271:SF48">
    <property type="entry name" value="AMIDOHYDROLASE-RELATED DOMAIN-CONTAINING PROTEIN"/>
    <property type="match status" value="1"/>
</dbReference>
<evidence type="ECO:0000259" key="6">
    <source>
        <dbReference type="Pfam" id="PF22429"/>
    </source>
</evidence>
<evidence type="ECO:0000256" key="2">
    <source>
        <dbReference type="ARBA" id="ARBA00022723"/>
    </source>
</evidence>
<dbReference type="GO" id="GO:0019239">
    <property type="term" value="F:deaminase activity"/>
    <property type="evidence" value="ECO:0007669"/>
    <property type="project" value="TreeGrafter"/>
</dbReference>
<dbReference type="InterPro" id="IPR010252">
    <property type="entry name" value="HutF"/>
</dbReference>
<dbReference type="NCBIfam" id="NF006684">
    <property type="entry name" value="PRK09229.1-5"/>
    <property type="match status" value="1"/>
</dbReference>
<comment type="cofactor">
    <cofactor evidence="1">
        <name>Zn(2+)</name>
        <dbReference type="ChEBI" id="CHEBI:29105"/>
    </cofactor>
</comment>
<sequence length="466" mass="50967">MYAHINLSMGIAMQKIWAEQALIGDEWQKAVSIEIGADGRISKISENNEPLETRMGALLPAPANLHSHAFQRAMAGMTERRGPAEHDTFWTWRKLMFRFLEELTPDDIEAIAAFVQMEMLESGYAAVGEFHYVHHQPDGTPYDDLGELSARIAAAATQSGIGLTLLPVLYQQGGCDGSLLAPGQIRFGNDIDRFSRLAERAGDIIRALAPDAGLGIAPHSLRAVSRDALEAAVALAPELPLHMHLAEQTGEVDEVLAAYGQRPVEWLLDHHAVDERWCLIHCTQMTKDETAALAKTGAVAGLCPMTESSLGDGIFNGVNFLHHGGQFGIGSDSNIRIALSEELRTFEYSQRLRDRHRAILATQDRSTGRVLFESTARGGAQATRRAAGTIAVGAFADLLALDTHTIDLEGKLGDDLLDGYIFSGDDRMVSDVWSAGRHLVQGGCHVRREAIVARYRTTMRSLKERI</sequence>
<dbReference type="InterPro" id="IPR006680">
    <property type="entry name" value="Amidohydro-rel"/>
</dbReference>
<dbReference type="GO" id="GO:0046872">
    <property type="term" value="F:metal ion binding"/>
    <property type="evidence" value="ECO:0007669"/>
    <property type="project" value="UniProtKB-KW"/>
</dbReference>
<dbReference type="AlphaFoldDB" id="A0A2S3UNP3"/>
<proteinExistence type="predicted"/>
<evidence type="ECO:0000313" key="7">
    <source>
        <dbReference type="EMBL" id="POF29109.1"/>
    </source>
</evidence>
<keyword evidence="8" id="KW-1185">Reference proteome</keyword>
<gene>
    <name evidence="7" type="ORF">CLV41_110113</name>
</gene>
<dbReference type="Pfam" id="PF01979">
    <property type="entry name" value="Amidohydro_1"/>
    <property type="match status" value="1"/>
</dbReference>
<dbReference type="EMBL" id="PPCN01000010">
    <property type="protein sequence ID" value="POF29109.1"/>
    <property type="molecule type" value="Genomic_DNA"/>
</dbReference>
<dbReference type="CDD" id="cd01313">
    <property type="entry name" value="Met_dep_hydrolase_E"/>
    <property type="match status" value="1"/>
</dbReference>
<dbReference type="InterPro" id="IPR051607">
    <property type="entry name" value="Metallo-dep_hydrolases"/>
</dbReference>
<dbReference type="InterPro" id="IPR055156">
    <property type="entry name" value="HutF-like_N"/>
</dbReference>
<dbReference type="InterPro" id="IPR032466">
    <property type="entry name" value="Metal_Hydrolase"/>
</dbReference>
<dbReference type="Gene3D" id="3.20.20.140">
    <property type="entry name" value="Metal-dependent hydrolases"/>
    <property type="match status" value="1"/>
</dbReference>
<dbReference type="SUPFAM" id="SSF51338">
    <property type="entry name" value="Composite domain of metallo-dependent hydrolases"/>
    <property type="match status" value="1"/>
</dbReference>